<evidence type="ECO:0000313" key="1">
    <source>
        <dbReference type="EMBL" id="EIG26194.1"/>
    </source>
</evidence>
<dbReference type="PROSITE" id="PS51257">
    <property type="entry name" value="PROKAR_LIPOPROTEIN"/>
    <property type="match status" value="1"/>
</dbReference>
<dbReference type="Proteomes" id="UP000003345">
    <property type="component" value="Unassembled WGS sequence"/>
</dbReference>
<organism evidence="1 2">
    <name type="scientific">Haemophilus paraphrohaemolyticus HK411</name>
    <dbReference type="NCBI Taxonomy" id="1095743"/>
    <lineage>
        <taxon>Bacteria</taxon>
        <taxon>Pseudomonadati</taxon>
        <taxon>Pseudomonadota</taxon>
        <taxon>Gammaproteobacteria</taxon>
        <taxon>Pasteurellales</taxon>
        <taxon>Pasteurellaceae</taxon>
        <taxon>Haemophilus</taxon>
    </lineage>
</organism>
<evidence type="ECO:0000313" key="2">
    <source>
        <dbReference type="Proteomes" id="UP000003345"/>
    </source>
</evidence>
<dbReference type="EMBL" id="AJMU01000047">
    <property type="protein sequence ID" value="EIG26194.1"/>
    <property type="molecule type" value="Genomic_DNA"/>
</dbReference>
<reference evidence="1 2" key="1">
    <citation type="submission" date="2012-04" db="EMBL/GenBank/DDBJ databases">
        <authorList>
            <person name="Harkins D.M."/>
            <person name="Madupu R."/>
            <person name="Durkin A.S."/>
            <person name="Torralba M."/>
            <person name="Methe B."/>
            <person name="Sutton G.G."/>
            <person name="Nelson K.E."/>
        </authorList>
    </citation>
    <scope>NUCLEOTIDE SEQUENCE [LARGE SCALE GENOMIC DNA]</scope>
    <source>
        <strain evidence="1 2">HK411</strain>
    </source>
</reference>
<name>I2NK33_9PAST</name>
<proteinExistence type="predicted"/>
<dbReference type="PATRIC" id="fig|1095743.3.peg.748"/>
<comment type="caution">
    <text evidence="1">The sequence shown here is derived from an EMBL/GenBank/DDBJ whole genome shotgun (WGS) entry which is preliminary data.</text>
</comment>
<protein>
    <submittedName>
        <fullName evidence="1">Putative lipoprotein</fullName>
    </submittedName>
</protein>
<sequence length="48" mass="5438">MFAQKPPSNEGNVSQPFASLLQTLTACLHFFLQNHPYRAHFAYAVCQL</sequence>
<keyword evidence="1" id="KW-0449">Lipoprotein</keyword>
<dbReference type="AlphaFoldDB" id="I2NK33"/>
<gene>
    <name evidence="1" type="ORF">HMPREF1054_0337</name>
</gene>
<accession>I2NK33</accession>